<evidence type="ECO:0000256" key="3">
    <source>
        <dbReference type="ARBA" id="ARBA00022806"/>
    </source>
</evidence>
<dbReference type="CDD" id="cd18793">
    <property type="entry name" value="SF2_C_SNF"/>
    <property type="match status" value="1"/>
</dbReference>
<evidence type="ECO:0000259" key="6">
    <source>
        <dbReference type="PROSITE" id="PS51194"/>
    </source>
</evidence>
<dbReference type="SMART" id="SM00490">
    <property type="entry name" value="HELICc"/>
    <property type="match status" value="1"/>
</dbReference>
<sequence>MREVIEESEKVTKNKLQDARKESLEAYISRLDEFEGQDEAQQGKTQDTAIIKDDVVVISDDSDEVDSQDEVEEDENGMVPQNYGVPGVDPEVKVDNTDPIAEEDEPPLEPFGRSAFGLEFDMTKELEYLERLKELDIAACIQCKITPPVVPVKGRPFQAFNGDETDEELGNDANVPQDNTNEKEYVRGFDHTGFQHTEDDKRNKKPIRFLQISDKKPNMPVTPSAKMTALKETVLRWQAEAPDDKIIIFSQFNVVMKIIGRILESEGICFAYLSGKQNTEQRNKAVDEFQNGEEVKVLIVSLRAGGQCLNLTRGNRVILIELWWNHAVEQQAFSRVFRIGQIKETHFVRFIVNTPIERRMFQMQVGKILDIDAILQDDKTREHFYDLPAYMG</sequence>
<proteinExistence type="predicted"/>
<dbReference type="GO" id="GO:0006281">
    <property type="term" value="P:DNA repair"/>
    <property type="evidence" value="ECO:0007669"/>
    <property type="project" value="TreeGrafter"/>
</dbReference>
<dbReference type="GO" id="GO:0005524">
    <property type="term" value="F:ATP binding"/>
    <property type="evidence" value="ECO:0007669"/>
    <property type="project" value="UniProtKB-KW"/>
</dbReference>
<evidence type="ECO:0000256" key="4">
    <source>
        <dbReference type="ARBA" id="ARBA00022840"/>
    </source>
</evidence>
<dbReference type="PROSITE" id="PS51194">
    <property type="entry name" value="HELICASE_CTER"/>
    <property type="match status" value="1"/>
</dbReference>
<dbReference type="SUPFAM" id="SSF52540">
    <property type="entry name" value="P-loop containing nucleoside triphosphate hydrolases"/>
    <property type="match status" value="1"/>
</dbReference>
<keyword evidence="2" id="KW-0378">Hydrolase</keyword>
<keyword evidence="4" id="KW-0067">ATP-binding</keyword>
<evidence type="ECO:0000256" key="5">
    <source>
        <dbReference type="SAM" id="MobiDB-lite"/>
    </source>
</evidence>
<keyword evidence="8" id="KW-1185">Reference proteome</keyword>
<organism evidence="7 8">
    <name type="scientific">Colletotrichum spaethianum</name>
    <dbReference type="NCBI Taxonomy" id="700344"/>
    <lineage>
        <taxon>Eukaryota</taxon>
        <taxon>Fungi</taxon>
        <taxon>Dikarya</taxon>
        <taxon>Ascomycota</taxon>
        <taxon>Pezizomycotina</taxon>
        <taxon>Sordariomycetes</taxon>
        <taxon>Hypocreomycetidae</taxon>
        <taxon>Glomerellales</taxon>
        <taxon>Glomerellaceae</taxon>
        <taxon>Colletotrichum</taxon>
        <taxon>Colletotrichum spaethianum species complex</taxon>
    </lineage>
</organism>
<feature type="region of interest" description="Disordered" evidence="5">
    <location>
        <begin position="61"/>
        <end position="90"/>
    </location>
</feature>
<feature type="domain" description="Helicase C-terminal" evidence="6">
    <location>
        <begin position="229"/>
        <end position="379"/>
    </location>
</feature>
<evidence type="ECO:0000256" key="1">
    <source>
        <dbReference type="ARBA" id="ARBA00022741"/>
    </source>
</evidence>
<dbReference type="InterPro" id="IPR027417">
    <property type="entry name" value="P-loop_NTPase"/>
</dbReference>
<dbReference type="GO" id="GO:0005634">
    <property type="term" value="C:nucleus"/>
    <property type="evidence" value="ECO:0007669"/>
    <property type="project" value="TreeGrafter"/>
</dbReference>
<dbReference type="PANTHER" id="PTHR45626">
    <property type="entry name" value="TRANSCRIPTION TERMINATION FACTOR 2-RELATED"/>
    <property type="match status" value="1"/>
</dbReference>
<dbReference type="InterPro" id="IPR049730">
    <property type="entry name" value="SNF2/RAD54-like_C"/>
</dbReference>
<dbReference type="RefSeq" id="XP_049127561.1">
    <property type="nucleotide sequence ID" value="XM_049271604.1"/>
</dbReference>
<dbReference type="AlphaFoldDB" id="A0AA37LBA5"/>
<dbReference type="EMBL" id="BQXU01000012">
    <property type="protein sequence ID" value="GKT45211.1"/>
    <property type="molecule type" value="Genomic_DNA"/>
</dbReference>
<keyword evidence="3" id="KW-0347">Helicase</keyword>
<accession>A0AA37LBA5</accession>
<dbReference type="GeneID" id="73326194"/>
<keyword evidence="1" id="KW-0547">Nucleotide-binding</keyword>
<evidence type="ECO:0000256" key="2">
    <source>
        <dbReference type="ARBA" id="ARBA00022801"/>
    </source>
</evidence>
<evidence type="ECO:0000313" key="7">
    <source>
        <dbReference type="EMBL" id="GKT45211.1"/>
    </source>
</evidence>
<dbReference type="InterPro" id="IPR050628">
    <property type="entry name" value="SNF2_RAD54_helicase_TF"/>
</dbReference>
<dbReference type="InterPro" id="IPR001650">
    <property type="entry name" value="Helicase_C-like"/>
</dbReference>
<reference evidence="7 8" key="1">
    <citation type="submission" date="2022-03" db="EMBL/GenBank/DDBJ databases">
        <title>Genome data of Colletotrichum spp.</title>
        <authorList>
            <person name="Utami Y.D."/>
            <person name="Hiruma K."/>
        </authorList>
    </citation>
    <scope>NUCLEOTIDE SEQUENCE [LARGE SCALE GENOMIC DNA]</scope>
    <source>
        <strain evidence="7 8">MAFF 239500</strain>
    </source>
</reference>
<dbReference type="GO" id="GO:0008094">
    <property type="term" value="F:ATP-dependent activity, acting on DNA"/>
    <property type="evidence" value="ECO:0007669"/>
    <property type="project" value="TreeGrafter"/>
</dbReference>
<dbReference type="PANTHER" id="PTHR45626:SF17">
    <property type="entry name" value="HELICASE-LIKE TRANSCRIPTION FACTOR"/>
    <property type="match status" value="1"/>
</dbReference>
<dbReference type="Proteomes" id="UP001055115">
    <property type="component" value="Unassembled WGS sequence"/>
</dbReference>
<comment type="caution">
    <text evidence="7">The sequence shown here is derived from an EMBL/GenBank/DDBJ whole genome shotgun (WGS) entry which is preliminary data.</text>
</comment>
<dbReference type="GO" id="GO:0016787">
    <property type="term" value="F:hydrolase activity"/>
    <property type="evidence" value="ECO:0007669"/>
    <property type="project" value="UniProtKB-KW"/>
</dbReference>
<dbReference type="Gene3D" id="3.40.50.300">
    <property type="entry name" value="P-loop containing nucleotide triphosphate hydrolases"/>
    <property type="match status" value="1"/>
</dbReference>
<protein>
    <submittedName>
        <fullName evidence="7">DNA repair protein rad8</fullName>
    </submittedName>
</protein>
<dbReference type="GO" id="GO:0004386">
    <property type="term" value="F:helicase activity"/>
    <property type="evidence" value="ECO:0007669"/>
    <property type="project" value="UniProtKB-KW"/>
</dbReference>
<name>A0AA37LBA5_9PEZI</name>
<evidence type="ECO:0000313" key="8">
    <source>
        <dbReference type="Proteomes" id="UP001055115"/>
    </source>
</evidence>
<gene>
    <name evidence="7" type="ORF">ColSpa_05392</name>
</gene>
<dbReference type="Pfam" id="PF00271">
    <property type="entry name" value="Helicase_C"/>
    <property type="match status" value="1"/>
</dbReference>
<feature type="compositionally biased region" description="Acidic residues" evidence="5">
    <location>
        <begin position="61"/>
        <end position="76"/>
    </location>
</feature>